<dbReference type="GO" id="GO:0005524">
    <property type="term" value="F:ATP binding"/>
    <property type="evidence" value="ECO:0007669"/>
    <property type="project" value="InterPro"/>
</dbReference>
<dbReference type="PROSITE" id="PS50011">
    <property type="entry name" value="PROTEIN_KINASE_DOM"/>
    <property type="match status" value="1"/>
</dbReference>
<evidence type="ECO:0000256" key="5">
    <source>
        <dbReference type="ARBA" id="ARBA00022989"/>
    </source>
</evidence>
<dbReference type="Gene3D" id="1.10.510.10">
    <property type="entry name" value="Transferase(Phosphotransferase) domain 1"/>
    <property type="match status" value="1"/>
</dbReference>
<dbReference type="SMART" id="SM00369">
    <property type="entry name" value="LRR_TYP"/>
    <property type="match status" value="2"/>
</dbReference>
<dbReference type="Proteomes" id="UP000239757">
    <property type="component" value="Unassembled WGS sequence"/>
</dbReference>
<dbReference type="GO" id="GO:0016020">
    <property type="term" value="C:membrane"/>
    <property type="evidence" value="ECO:0007669"/>
    <property type="project" value="UniProtKB-SubCell"/>
</dbReference>
<accession>A0A2P5VR05</accession>
<protein>
    <recommendedName>
        <fullName evidence="8">Protein kinase domain-containing protein</fullName>
    </recommendedName>
</protein>
<keyword evidence="2" id="KW-0433">Leucine-rich repeat</keyword>
<evidence type="ECO:0000256" key="7">
    <source>
        <dbReference type="SAM" id="Phobius"/>
    </source>
</evidence>
<name>A0A2P5VR05_GOSBA</name>
<keyword evidence="3 7" id="KW-0812">Transmembrane</keyword>
<comment type="subcellular location">
    <subcellularLocation>
        <location evidence="1">Membrane</location>
        <topology evidence="1">Single-pass type I membrane protein</topology>
    </subcellularLocation>
</comment>
<keyword evidence="6 7" id="KW-0472">Membrane</keyword>
<evidence type="ECO:0000256" key="4">
    <source>
        <dbReference type="ARBA" id="ARBA00022737"/>
    </source>
</evidence>
<dbReference type="InterPro" id="IPR051824">
    <property type="entry name" value="LRR_Rcpt-Like_S/T_Kinase"/>
</dbReference>
<dbReference type="PANTHER" id="PTHR48006">
    <property type="entry name" value="LEUCINE-RICH REPEAT-CONTAINING PROTEIN DDB_G0281931-RELATED"/>
    <property type="match status" value="1"/>
</dbReference>
<dbReference type="InterPro" id="IPR003591">
    <property type="entry name" value="Leu-rich_rpt_typical-subtyp"/>
</dbReference>
<evidence type="ECO:0000256" key="1">
    <source>
        <dbReference type="ARBA" id="ARBA00004479"/>
    </source>
</evidence>
<evidence type="ECO:0000313" key="9">
    <source>
        <dbReference type="EMBL" id="PPR81282.1"/>
    </source>
</evidence>
<evidence type="ECO:0000256" key="6">
    <source>
        <dbReference type="ARBA" id="ARBA00023136"/>
    </source>
</evidence>
<evidence type="ECO:0000313" key="10">
    <source>
        <dbReference type="Proteomes" id="UP000239757"/>
    </source>
</evidence>
<dbReference type="InterPro" id="IPR032675">
    <property type="entry name" value="LRR_dom_sf"/>
</dbReference>
<evidence type="ECO:0000256" key="2">
    <source>
        <dbReference type="ARBA" id="ARBA00022614"/>
    </source>
</evidence>
<dbReference type="Gene3D" id="3.30.200.20">
    <property type="entry name" value="Phosphorylase Kinase, domain 1"/>
    <property type="match status" value="1"/>
</dbReference>
<dbReference type="PROSITE" id="PS51450">
    <property type="entry name" value="LRR"/>
    <property type="match status" value="1"/>
</dbReference>
<organism evidence="9 10">
    <name type="scientific">Gossypium barbadense</name>
    <name type="common">Sea Island cotton</name>
    <name type="synonym">Hibiscus barbadensis</name>
    <dbReference type="NCBI Taxonomy" id="3634"/>
    <lineage>
        <taxon>Eukaryota</taxon>
        <taxon>Viridiplantae</taxon>
        <taxon>Streptophyta</taxon>
        <taxon>Embryophyta</taxon>
        <taxon>Tracheophyta</taxon>
        <taxon>Spermatophyta</taxon>
        <taxon>Magnoliopsida</taxon>
        <taxon>eudicotyledons</taxon>
        <taxon>Gunneridae</taxon>
        <taxon>Pentapetalae</taxon>
        <taxon>rosids</taxon>
        <taxon>malvids</taxon>
        <taxon>Malvales</taxon>
        <taxon>Malvaceae</taxon>
        <taxon>Malvoideae</taxon>
        <taxon>Gossypium</taxon>
    </lineage>
</organism>
<proteinExistence type="predicted"/>
<dbReference type="InterPro" id="IPR000719">
    <property type="entry name" value="Prot_kinase_dom"/>
</dbReference>
<dbReference type="AlphaFoldDB" id="A0A2P5VR05"/>
<evidence type="ECO:0000256" key="3">
    <source>
        <dbReference type="ARBA" id="ARBA00022692"/>
    </source>
</evidence>
<feature type="transmembrane region" description="Helical" evidence="7">
    <location>
        <begin position="149"/>
        <end position="171"/>
    </location>
</feature>
<dbReference type="EMBL" id="KZ671395">
    <property type="protein sequence ID" value="PPR81282.1"/>
    <property type="molecule type" value="Genomic_DNA"/>
</dbReference>
<evidence type="ECO:0000259" key="8">
    <source>
        <dbReference type="PROSITE" id="PS50011"/>
    </source>
</evidence>
<keyword evidence="5 7" id="KW-1133">Transmembrane helix</keyword>
<dbReference type="Pfam" id="PF07714">
    <property type="entry name" value="PK_Tyr_Ser-Thr"/>
    <property type="match status" value="1"/>
</dbReference>
<dbReference type="PANTHER" id="PTHR48006:SF20">
    <property type="entry name" value="OS08G0276400 PROTEIN"/>
    <property type="match status" value="1"/>
</dbReference>
<dbReference type="InterPro" id="IPR011009">
    <property type="entry name" value="Kinase-like_dom_sf"/>
</dbReference>
<dbReference type="PRINTS" id="PR00019">
    <property type="entry name" value="LEURICHRPT"/>
</dbReference>
<dbReference type="FunFam" id="3.30.200.20:FF:000466">
    <property type="entry name" value="Putative LRR receptor-like serine/threonine-protein kinase"/>
    <property type="match status" value="1"/>
</dbReference>
<dbReference type="InterPro" id="IPR001611">
    <property type="entry name" value="Leu-rich_rpt"/>
</dbReference>
<dbReference type="Pfam" id="PF13855">
    <property type="entry name" value="LRR_8"/>
    <property type="match status" value="1"/>
</dbReference>
<keyword evidence="4" id="KW-0677">Repeat</keyword>
<dbReference type="GO" id="GO:0004672">
    <property type="term" value="F:protein kinase activity"/>
    <property type="evidence" value="ECO:0007669"/>
    <property type="project" value="InterPro"/>
</dbReference>
<dbReference type="Gene3D" id="3.80.10.10">
    <property type="entry name" value="Ribonuclease Inhibitor"/>
    <property type="match status" value="1"/>
</dbReference>
<dbReference type="SUPFAM" id="SSF52058">
    <property type="entry name" value="L domain-like"/>
    <property type="match status" value="1"/>
</dbReference>
<dbReference type="OrthoDB" id="1394818at2759"/>
<gene>
    <name evidence="9" type="ORF">GOBAR_AA39433</name>
</gene>
<sequence length="546" mass="59944">MSSNSSLSYFSDSGCSWKGVHCDTKKESVLGLKASGLGLSGLIPDTTIGKLTQLQSLDLSNNKITALPSDLWSLGSLKSLNLSSNQISGFLPNNIGNFEVGKCCLWVDSELVILSPETLETAFYGSLNSCPIAANPIFFKRKANRHRGYTLALALTFSMVFLLAGLLFLAFGCKRKSRTWVVKQPSYKEEQNISGPFSFQTDSTTWVADVKQATLVPVVIFEKPLLNISFADLLSATSNFDRDTLLAEGKFGPVYRGFLPGGIHVAVKVLVHGSTLTDQEAARELEYLGRIKHPNLVPLTGYCLAGDQRIAIYDYMENGNLQNLLHDLPLGVQATEDWSTDTWEEDNNGIQNVGSEGLLTTWAFRHKISLGTARALAFLHHGCSPPIIHRDVKASSVYLDLNLEPRLSDFGLAKIFGTGLEDEIARGSPGYVPPEFSQLECDAPTPKSDVYCFGVVLFELITGKKPIGDNYPEEQDANLVSWVRGLVRRNQGLQAIDPKIRDTGPDYQMEEALKIGYLCTADLPTKRPSMQQIVGLLKDIEPRASQ</sequence>
<reference evidence="9 10" key="1">
    <citation type="submission" date="2015-01" db="EMBL/GenBank/DDBJ databases">
        <title>Genome of allotetraploid Gossypium barbadense reveals genomic plasticity and fiber elongation in cotton evolution.</title>
        <authorList>
            <person name="Chen X."/>
            <person name="Liu X."/>
            <person name="Zhao B."/>
            <person name="Zheng H."/>
            <person name="Hu Y."/>
            <person name="Lu G."/>
            <person name="Yang C."/>
            <person name="Chen J."/>
            <person name="Shan C."/>
            <person name="Zhang L."/>
            <person name="Zhou Y."/>
            <person name="Wang L."/>
            <person name="Guo W."/>
            <person name="Bai Y."/>
            <person name="Ruan J."/>
            <person name="Shangguan X."/>
            <person name="Mao Y."/>
            <person name="Jiang J."/>
            <person name="Zhu Y."/>
            <person name="Lei J."/>
            <person name="Kang H."/>
            <person name="Chen S."/>
            <person name="He X."/>
            <person name="Wang R."/>
            <person name="Wang Y."/>
            <person name="Chen J."/>
            <person name="Wang L."/>
            <person name="Yu S."/>
            <person name="Wang B."/>
            <person name="Wei J."/>
            <person name="Song S."/>
            <person name="Lu X."/>
            <person name="Gao Z."/>
            <person name="Gu W."/>
            <person name="Deng X."/>
            <person name="Ma D."/>
            <person name="Wang S."/>
            <person name="Liang W."/>
            <person name="Fang L."/>
            <person name="Cai C."/>
            <person name="Zhu X."/>
            <person name="Zhou B."/>
            <person name="Zhang Y."/>
            <person name="Chen Z."/>
            <person name="Xu S."/>
            <person name="Zhu R."/>
            <person name="Wang S."/>
            <person name="Zhang T."/>
            <person name="Zhao G."/>
        </authorList>
    </citation>
    <scope>NUCLEOTIDE SEQUENCE [LARGE SCALE GENOMIC DNA]</scope>
    <source>
        <strain evidence="10">cv. Xinhai21</strain>
        <tissue evidence="9">Leaf</tissue>
    </source>
</reference>
<dbReference type="SUPFAM" id="SSF56112">
    <property type="entry name" value="Protein kinase-like (PK-like)"/>
    <property type="match status" value="1"/>
</dbReference>
<dbReference type="InterPro" id="IPR001245">
    <property type="entry name" value="Ser-Thr/Tyr_kinase_cat_dom"/>
</dbReference>
<feature type="domain" description="Protein kinase" evidence="8">
    <location>
        <begin position="240"/>
        <end position="544"/>
    </location>
</feature>
<dbReference type="CDD" id="cd14066">
    <property type="entry name" value="STKc_IRAK"/>
    <property type="match status" value="1"/>
</dbReference>